<comment type="caution">
    <text evidence="10">The sequence shown here is derived from an EMBL/GenBank/DDBJ whole genome shotgun (WGS) entry which is preliminary data.</text>
</comment>
<evidence type="ECO:0000256" key="5">
    <source>
        <dbReference type="ARBA" id="ARBA00022692"/>
    </source>
</evidence>
<evidence type="ECO:0000256" key="7">
    <source>
        <dbReference type="ARBA" id="ARBA00023136"/>
    </source>
</evidence>
<evidence type="ECO:0000256" key="8">
    <source>
        <dbReference type="SAM" id="Phobius"/>
    </source>
</evidence>
<keyword evidence="3" id="KW-0328">Glycosyltransferase</keyword>
<feature type="transmembrane region" description="Helical" evidence="8">
    <location>
        <begin position="89"/>
        <end position="109"/>
    </location>
</feature>
<keyword evidence="2" id="KW-1003">Cell membrane</keyword>
<feature type="transmembrane region" description="Helical" evidence="8">
    <location>
        <begin position="115"/>
        <end position="135"/>
    </location>
</feature>
<evidence type="ECO:0000256" key="1">
    <source>
        <dbReference type="ARBA" id="ARBA00004651"/>
    </source>
</evidence>
<keyword evidence="4 10" id="KW-0808">Transferase</keyword>
<gene>
    <name evidence="10" type="ORF">ENE74_03435</name>
</gene>
<dbReference type="GO" id="GO:0006493">
    <property type="term" value="P:protein O-linked glycosylation"/>
    <property type="evidence" value="ECO:0007669"/>
    <property type="project" value="InterPro"/>
</dbReference>
<evidence type="ECO:0000256" key="6">
    <source>
        <dbReference type="ARBA" id="ARBA00022989"/>
    </source>
</evidence>
<dbReference type="PANTHER" id="PTHR33908:SF11">
    <property type="entry name" value="MEMBRANE PROTEIN"/>
    <property type="match status" value="1"/>
</dbReference>
<dbReference type="Proteomes" id="UP000282977">
    <property type="component" value="Unassembled WGS sequence"/>
</dbReference>
<keyword evidence="7 8" id="KW-0472">Membrane</keyword>
<feature type="transmembrane region" description="Helical" evidence="8">
    <location>
        <begin position="296"/>
        <end position="313"/>
    </location>
</feature>
<dbReference type="GO" id="GO:0005886">
    <property type="term" value="C:plasma membrane"/>
    <property type="evidence" value="ECO:0007669"/>
    <property type="project" value="UniProtKB-SubCell"/>
</dbReference>
<evidence type="ECO:0000313" key="10">
    <source>
        <dbReference type="EMBL" id="RVT43672.1"/>
    </source>
</evidence>
<dbReference type="RefSeq" id="WP_127689211.1">
    <property type="nucleotide sequence ID" value="NZ_RZUL01000001.1"/>
</dbReference>
<proteinExistence type="predicted"/>
<feature type="transmembrane region" description="Helical" evidence="8">
    <location>
        <begin position="264"/>
        <end position="284"/>
    </location>
</feature>
<evidence type="ECO:0000259" key="9">
    <source>
        <dbReference type="Pfam" id="PF02366"/>
    </source>
</evidence>
<dbReference type="InterPro" id="IPR050297">
    <property type="entry name" value="LipidA_mod_glycosyltrf_83"/>
</dbReference>
<reference evidence="10 11" key="1">
    <citation type="submission" date="2019-01" db="EMBL/GenBank/DDBJ databases">
        <authorList>
            <person name="Chen W.-M."/>
        </authorList>
    </citation>
    <scope>NUCLEOTIDE SEQUENCE [LARGE SCALE GENOMIC DNA]</scope>
    <source>
        <strain evidence="10 11">TLA-22</strain>
    </source>
</reference>
<feature type="transmembrane region" description="Helical" evidence="8">
    <location>
        <begin position="165"/>
        <end position="195"/>
    </location>
</feature>
<dbReference type="GO" id="GO:0000030">
    <property type="term" value="F:mannosyltransferase activity"/>
    <property type="evidence" value="ECO:0007669"/>
    <property type="project" value="InterPro"/>
</dbReference>
<dbReference type="Pfam" id="PF02366">
    <property type="entry name" value="PMT"/>
    <property type="match status" value="1"/>
</dbReference>
<keyword evidence="6 8" id="KW-1133">Transmembrane helix</keyword>
<protein>
    <submittedName>
        <fullName evidence="10">Phospholipid carrier-dependent glycosyltransferase</fullName>
    </submittedName>
</protein>
<dbReference type="OrthoDB" id="7463529at2"/>
<dbReference type="AlphaFoldDB" id="A0A437JDH5"/>
<evidence type="ECO:0000313" key="11">
    <source>
        <dbReference type="Proteomes" id="UP000282977"/>
    </source>
</evidence>
<organism evidence="10 11">
    <name type="scientific">Sphingobium algorifonticola</name>
    <dbReference type="NCBI Taxonomy" id="2008318"/>
    <lineage>
        <taxon>Bacteria</taxon>
        <taxon>Pseudomonadati</taxon>
        <taxon>Pseudomonadota</taxon>
        <taxon>Alphaproteobacteria</taxon>
        <taxon>Sphingomonadales</taxon>
        <taxon>Sphingomonadaceae</taxon>
        <taxon>Sphingobium</taxon>
    </lineage>
</organism>
<evidence type="ECO:0000256" key="4">
    <source>
        <dbReference type="ARBA" id="ARBA00022679"/>
    </source>
</evidence>
<accession>A0A437JDH5</accession>
<keyword evidence="5 8" id="KW-0812">Transmembrane</keyword>
<dbReference type="InterPro" id="IPR003342">
    <property type="entry name" value="ArnT-like_N"/>
</dbReference>
<feature type="transmembrane region" description="Helical" evidence="8">
    <location>
        <begin position="202"/>
        <end position="226"/>
    </location>
</feature>
<dbReference type="EMBL" id="RZUL01000001">
    <property type="protein sequence ID" value="RVT43672.1"/>
    <property type="molecule type" value="Genomic_DNA"/>
</dbReference>
<feature type="transmembrane region" description="Helical" evidence="8">
    <location>
        <begin position="347"/>
        <end position="369"/>
    </location>
</feature>
<dbReference type="PANTHER" id="PTHR33908">
    <property type="entry name" value="MANNOSYLTRANSFERASE YKCB-RELATED"/>
    <property type="match status" value="1"/>
</dbReference>
<dbReference type="GO" id="GO:0009103">
    <property type="term" value="P:lipopolysaccharide biosynthetic process"/>
    <property type="evidence" value="ECO:0007669"/>
    <property type="project" value="UniProtKB-ARBA"/>
</dbReference>
<keyword evidence="11" id="KW-1185">Reference proteome</keyword>
<evidence type="ECO:0000256" key="2">
    <source>
        <dbReference type="ARBA" id="ARBA00022475"/>
    </source>
</evidence>
<comment type="subcellular location">
    <subcellularLocation>
        <location evidence="1">Cell membrane</location>
        <topology evidence="1">Multi-pass membrane protein</topology>
    </subcellularLocation>
</comment>
<name>A0A437JDH5_9SPHN</name>
<evidence type="ECO:0000256" key="3">
    <source>
        <dbReference type="ARBA" id="ARBA00022676"/>
    </source>
</evidence>
<sequence length="514" mass="54279">MVNSRPRAPGAADAPSLRLFLLLLAILLSVAFVRPIDHDEGQYVVAVALMRSGLPYRDFAYLQTPLQPLLFAPLAWLCEGWLFPALRAANALCAAGAAVLLHMAVRHAGGSPRSAAVATLALASSHAFLFAGTVARNDALPLLLHMAGLALVLDALRTGGQPLRFLLAGLMLGAAASAKISYGLPAAAVGLWALLHLRAIGWPCLCALAAGGLAGGLPTLVLWAIAPDAAWFGIIDYSLHAPREWQTLNQRSFMIETPLSLVRLLRFLAQGSALIALCAIAAAARHRPGPSHVSQRLLDCMILAALIAAWLPRPIYVQYLLPLLPALFLRFAAILDDPRWRRPLATGALALFMTAGVAETLVAIAPGIADTKSPLLSAVGDARAVGRAVRASGATGPIVTLAPERVIDSGVSLDPRFATGPFLFRTRDLLTPAERSAFHVVNRANLAEALTRHPPAAIVTGPESAITPAAPQGLDAPLRTFAVAHGYRATPLPSGEGTLFVREQRAKAALQRHR</sequence>
<dbReference type="GO" id="GO:0016763">
    <property type="term" value="F:pentosyltransferase activity"/>
    <property type="evidence" value="ECO:0007669"/>
    <property type="project" value="TreeGrafter"/>
</dbReference>
<feature type="transmembrane region" description="Helical" evidence="8">
    <location>
        <begin position="319"/>
        <end position="335"/>
    </location>
</feature>
<feature type="domain" description="ArnT-like N-terminal" evidence="9">
    <location>
        <begin position="85"/>
        <end position="197"/>
    </location>
</feature>